<evidence type="ECO:0000313" key="3">
    <source>
        <dbReference type="Proteomes" id="UP000724874"/>
    </source>
</evidence>
<feature type="region of interest" description="Disordered" evidence="1">
    <location>
        <begin position="180"/>
        <end position="227"/>
    </location>
</feature>
<keyword evidence="3" id="KW-1185">Reference proteome</keyword>
<sequence length="533" mass="57939">MSLDLDLSAEELTWLHASAILDRPPTPPPQDDDDIFMLDSSSFIPPSPKRVASISTPPRSVSNSPRSEWIYRQPRSSPGARHRSANPRPYPRPFTGYIKQGPPSLARSASTASTRTTRSTATTLTRDNQSPSSNYFWSTVLRPRSRSERSIPLLRTIPSESQIALTPADISAPISKNIISSPRNISARPPSISSTLSSVSISRSDSPSPSSSSRSESPVTPISLSLSSSPYSAAAGAVRPRHRQLSPYQHRRHRIHIHHPNHDSDASLPPLSQSCPPSKSILARTASVSTRGSGHTVNKSVKFAAIPTIHYASAGYWDLETLDSPDHENMDMGINVDAMDVDDSLSFTGYRGDHQLDDIRDMASLRELQCTTPTPEREKEKAKGIKRLMSLSRKPVKPTTATNTNAVTALKPLLQRSRSSHHSHSPRPLISTPYPLGTFPLPPPQSHGMQSSVSLRHATGQPSAKKGEASAGSVPDLLQKSTGRLRSAPSCESFRNSRSTAARSTRSLGSVKSTSSTRGFRAWVGRTIGWTES</sequence>
<dbReference type="EMBL" id="JADNYJ010000002">
    <property type="protein sequence ID" value="KAF8912923.1"/>
    <property type="molecule type" value="Genomic_DNA"/>
</dbReference>
<evidence type="ECO:0000313" key="2">
    <source>
        <dbReference type="EMBL" id="KAF8912923.1"/>
    </source>
</evidence>
<proteinExistence type="predicted"/>
<feature type="compositionally biased region" description="Low complexity" evidence="1">
    <location>
        <begin position="104"/>
        <end position="126"/>
    </location>
</feature>
<accession>A0A9P5P0K2</accession>
<feature type="compositionally biased region" description="Low complexity" evidence="1">
    <location>
        <begin position="186"/>
        <end position="227"/>
    </location>
</feature>
<organism evidence="2 3">
    <name type="scientific">Gymnopilus junonius</name>
    <name type="common">Spectacular rustgill mushroom</name>
    <name type="synonym">Gymnopilus spectabilis subsp. junonius</name>
    <dbReference type="NCBI Taxonomy" id="109634"/>
    <lineage>
        <taxon>Eukaryota</taxon>
        <taxon>Fungi</taxon>
        <taxon>Dikarya</taxon>
        <taxon>Basidiomycota</taxon>
        <taxon>Agaricomycotina</taxon>
        <taxon>Agaricomycetes</taxon>
        <taxon>Agaricomycetidae</taxon>
        <taxon>Agaricales</taxon>
        <taxon>Agaricineae</taxon>
        <taxon>Hymenogastraceae</taxon>
        <taxon>Gymnopilus</taxon>
    </lineage>
</organism>
<reference evidence="2" key="1">
    <citation type="submission" date="2020-11" db="EMBL/GenBank/DDBJ databases">
        <authorList>
            <consortium name="DOE Joint Genome Institute"/>
            <person name="Ahrendt S."/>
            <person name="Riley R."/>
            <person name="Andreopoulos W."/>
            <person name="LaButti K."/>
            <person name="Pangilinan J."/>
            <person name="Ruiz-duenas F.J."/>
            <person name="Barrasa J.M."/>
            <person name="Sanchez-Garcia M."/>
            <person name="Camarero S."/>
            <person name="Miyauchi S."/>
            <person name="Serrano A."/>
            <person name="Linde D."/>
            <person name="Babiker R."/>
            <person name="Drula E."/>
            <person name="Ayuso-Fernandez I."/>
            <person name="Pacheco R."/>
            <person name="Padilla G."/>
            <person name="Ferreira P."/>
            <person name="Barriuso J."/>
            <person name="Kellner H."/>
            <person name="Castanera R."/>
            <person name="Alfaro M."/>
            <person name="Ramirez L."/>
            <person name="Pisabarro A.G."/>
            <person name="Kuo A."/>
            <person name="Tritt A."/>
            <person name="Lipzen A."/>
            <person name="He G."/>
            <person name="Yan M."/>
            <person name="Ng V."/>
            <person name="Cullen D."/>
            <person name="Martin F."/>
            <person name="Rosso M.-N."/>
            <person name="Henrissat B."/>
            <person name="Hibbett D."/>
            <person name="Martinez A.T."/>
            <person name="Grigoriev I.V."/>
        </authorList>
    </citation>
    <scope>NUCLEOTIDE SEQUENCE</scope>
    <source>
        <strain evidence="2">AH 44721</strain>
    </source>
</reference>
<gene>
    <name evidence="2" type="ORF">CPB84DRAFT_484843</name>
</gene>
<feature type="compositionally biased region" description="Polar residues" evidence="1">
    <location>
        <begin position="286"/>
        <end position="296"/>
    </location>
</feature>
<feature type="region of interest" description="Disordered" evidence="1">
    <location>
        <begin position="18"/>
        <end position="135"/>
    </location>
</feature>
<dbReference type="OrthoDB" id="3001436at2759"/>
<name>A0A9P5P0K2_GYMJU</name>
<comment type="caution">
    <text evidence="2">The sequence shown here is derived from an EMBL/GenBank/DDBJ whole genome shotgun (WGS) entry which is preliminary data.</text>
</comment>
<feature type="compositionally biased region" description="Polar residues" evidence="1">
    <location>
        <begin position="53"/>
        <end position="66"/>
    </location>
</feature>
<protein>
    <submittedName>
        <fullName evidence="2">Uncharacterized protein</fullName>
    </submittedName>
</protein>
<feature type="compositionally biased region" description="Polar residues" evidence="1">
    <location>
        <begin position="508"/>
        <end position="517"/>
    </location>
</feature>
<feature type="compositionally biased region" description="Low complexity" evidence="1">
    <location>
        <begin position="267"/>
        <end position="280"/>
    </location>
</feature>
<dbReference type="AlphaFoldDB" id="A0A9P5P0K2"/>
<evidence type="ECO:0000256" key="1">
    <source>
        <dbReference type="SAM" id="MobiDB-lite"/>
    </source>
</evidence>
<feature type="compositionally biased region" description="Low complexity" evidence="1">
    <location>
        <begin position="426"/>
        <end position="439"/>
    </location>
</feature>
<dbReference type="Proteomes" id="UP000724874">
    <property type="component" value="Unassembled WGS sequence"/>
</dbReference>
<feature type="compositionally biased region" description="Low complexity" evidence="1">
    <location>
        <begin position="496"/>
        <end position="507"/>
    </location>
</feature>
<feature type="region of interest" description="Disordered" evidence="1">
    <location>
        <begin position="259"/>
        <end position="296"/>
    </location>
</feature>
<feature type="region of interest" description="Disordered" evidence="1">
    <location>
        <begin position="415"/>
        <end position="517"/>
    </location>
</feature>